<organism evidence="1 2">
    <name type="scientific">Paenibacillus lycopersici</name>
    <dbReference type="NCBI Taxonomy" id="2704462"/>
    <lineage>
        <taxon>Bacteria</taxon>
        <taxon>Bacillati</taxon>
        <taxon>Bacillota</taxon>
        <taxon>Bacilli</taxon>
        <taxon>Bacillales</taxon>
        <taxon>Paenibacillaceae</taxon>
        <taxon>Paenibacillus</taxon>
    </lineage>
</organism>
<dbReference type="SUPFAM" id="SSF160379">
    <property type="entry name" value="SP0830-like"/>
    <property type="match status" value="1"/>
</dbReference>
<evidence type="ECO:0000313" key="2">
    <source>
        <dbReference type="Proteomes" id="UP000476064"/>
    </source>
</evidence>
<accession>A0A6C0G455</accession>
<dbReference type="EMBL" id="CP048209">
    <property type="protein sequence ID" value="QHT61530.1"/>
    <property type="molecule type" value="Genomic_DNA"/>
</dbReference>
<dbReference type="PANTHER" id="PTHR36439">
    <property type="entry name" value="BLL4334 PROTEIN"/>
    <property type="match status" value="1"/>
</dbReference>
<evidence type="ECO:0000313" key="1">
    <source>
        <dbReference type="EMBL" id="QHT61530.1"/>
    </source>
</evidence>
<proteinExistence type="predicted"/>
<dbReference type="Proteomes" id="UP000476064">
    <property type="component" value="Chromosome"/>
</dbReference>
<gene>
    <name evidence="1" type="ORF">GXP70_17190</name>
</gene>
<dbReference type="RefSeq" id="WP_162357969.1">
    <property type="nucleotide sequence ID" value="NZ_CP048209.1"/>
</dbReference>
<dbReference type="Pfam" id="PF08002">
    <property type="entry name" value="DUF1697"/>
    <property type="match status" value="1"/>
</dbReference>
<dbReference type="PANTHER" id="PTHR36439:SF1">
    <property type="entry name" value="DUF1697 DOMAIN-CONTAINING PROTEIN"/>
    <property type="match status" value="1"/>
</dbReference>
<reference evidence="1 2" key="1">
    <citation type="submission" date="2020-01" db="EMBL/GenBank/DDBJ databases">
        <title>Paenibacillus sp. nov., isolated from tomato rhizosphere.</title>
        <authorList>
            <person name="Weon H.-Y."/>
            <person name="Lee S.A."/>
        </authorList>
    </citation>
    <scope>NUCLEOTIDE SEQUENCE [LARGE SCALE GENOMIC DNA]</scope>
    <source>
        <strain evidence="1 2">12200R-189</strain>
    </source>
</reference>
<keyword evidence="2" id="KW-1185">Reference proteome</keyword>
<dbReference type="Gene3D" id="3.30.70.1280">
    <property type="entry name" value="SP0830-like domains"/>
    <property type="match status" value="1"/>
</dbReference>
<sequence length="181" mass="19579">MTTYIALIRGINVGGKNKLTMADLKRELTSAGLEGVQTYIQSGNIVLRSASGADQVRQVIEAAITRMSGIVANVLIRTEAELNEIIARNPYTEEARSEGKSVHLTVLDAPLTDKQLDKLKGGISPLDRYHADGSAVYCHYGLSVRDSKLAANFAKLGDGATTRNWNTVLKLQAMAETMNSD</sequence>
<dbReference type="AlphaFoldDB" id="A0A6C0G455"/>
<dbReference type="PIRSF" id="PIRSF008502">
    <property type="entry name" value="UCP008502"/>
    <property type="match status" value="1"/>
</dbReference>
<dbReference type="KEGG" id="plyc:GXP70_17190"/>
<dbReference type="InterPro" id="IPR012545">
    <property type="entry name" value="DUF1697"/>
</dbReference>
<name>A0A6C0G455_9BACL</name>
<protein>
    <submittedName>
        <fullName evidence="1">DUF1697 domain-containing protein</fullName>
    </submittedName>
</protein>